<dbReference type="AlphaFoldDB" id="A0A7J3KGA2"/>
<proteinExistence type="predicted"/>
<comment type="caution">
    <text evidence="1">The sequence shown here is derived from an EMBL/GenBank/DDBJ whole genome shotgun (WGS) entry which is preliminary data.</text>
</comment>
<sequence length="79" mass="9283">MVNVVAHGTVLNETWLYRFYVKATGLTGHLDIVNTLHPITVLGYKYFENNVDSFTGVNYYEYKVKDYCEYVRNLKVSMY</sequence>
<gene>
    <name evidence="1" type="ORF">ENU09_02675</name>
</gene>
<accession>A0A7J3KGA2</accession>
<evidence type="ECO:0000313" key="1">
    <source>
        <dbReference type="EMBL" id="HGQ59602.1"/>
    </source>
</evidence>
<protein>
    <submittedName>
        <fullName evidence="1">Uncharacterized protein</fullName>
    </submittedName>
</protein>
<organism evidence="1">
    <name type="scientific">Staphylothermus marinus</name>
    <dbReference type="NCBI Taxonomy" id="2280"/>
    <lineage>
        <taxon>Archaea</taxon>
        <taxon>Thermoproteota</taxon>
        <taxon>Thermoprotei</taxon>
        <taxon>Desulfurococcales</taxon>
        <taxon>Desulfurococcaceae</taxon>
        <taxon>Staphylothermus</taxon>
    </lineage>
</organism>
<reference evidence="1" key="1">
    <citation type="journal article" date="2020" name="mSystems">
        <title>Genome- and Community-Level Interaction Insights into Carbon Utilization and Element Cycling Functions of Hydrothermarchaeota in Hydrothermal Sediment.</title>
        <authorList>
            <person name="Zhou Z."/>
            <person name="Liu Y."/>
            <person name="Xu W."/>
            <person name="Pan J."/>
            <person name="Luo Z.H."/>
            <person name="Li M."/>
        </authorList>
    </citation>
    <scope>NUCLEOTIDE SEQUENCE [LARGE SCALE GENOMIC DNA]</scope>
    <source>
        <strain evidence="1">SpSt-638</strain>
    </source>
</reference>
<name>A0A7J3KGA2_STAMA</name>
<dbReference type="EMBL" id="DTBE01000070">
    <property type="protein sequence ID" value="HGQ59602.1"/>
    <property type="molecule type" value="Genomic_DNA"/>
</dbReference>